<proteinExistence type="predicted"/>
<comment type="caution">
    <text evidence="1">The sequence shown here is derived from an EMBL/GenBank/DDBJ whole genome shotgun (WGS) entry which is preliminary data.</text>
</comment>
<evidence type="ECO:0000313" key="2">
    <source>
        <dbReference type="Proteomes" id="UP000316612"/>
    </source>
</evidence>
<dbReference type="EMBL" id="BJNY01000009">
    <property type="protein sequence ID" value="GED06285.1"/>
    <property type="molecule type" value="Genomic_DNA"/>
</dbReference>
<sequence>MRIVHPRHAAGGTQSMLLWVPPAIFLVFFYAPGPAALAADAAVHAKWDPAGFALAAPLMRLTEGASLEPAMR</sequence>
<gene>
    <name evidence="1" type="ORF">AUR04nite_18170</name>
</gene>
<evidence type="ECO:0000313" key="1">
    <source>
        <dbReference type="EMBL" id="GED06285.1"/>
    </source>
</evidence>
<name>A0A4Y4DRQ5_GLUUR</name>
<keyword evidence="2" id="KW-1185">Reference proteome</keyword>
<dbReference type="Proteomes" id="UP000316612">
    <property type="component" value="Unassembled WGS sequence"/>
</dbReference>
<reference evidence="1 2" key="1">
    <citation type="submission" date="2019-06" db="EMBL/GenBank/DDBJ databases">
        <title>Whole genome shotgun sequence of Glutamicibacter uratoxydans NBRC 15515.</title>
        <authorList>
            <person name="Hosoyama A."/>
            <person name="Uohara A."/>
            <person name="Ohji S."/>
            <person name="Ichikawa N."/>
        </authorList>
    </citation>
    <scope>NUCLEOTIDE SEQUENCE [LARGE SCALE GENOMIC DNA]</scope>
    <source>
        <strain evidence="1 2">NBRC 15515</strain>
    </source>
</reference>
<accession>A0A4Y4DRQ5</accession>
<dbReference type="AlphaFoldDB" id="A0A4Y4DRQ5"/>
<protein>
    <submittedName>
        <fullName evidence="1">Uncharacterized protein</fullName>
    </submittedName>
</protein>
<organism evidence="1 2">
    <name type="scientific">Glutamicibacter uratoxydans</name>
    <name type="common">Arthrobacter uratoxydans</name>
    <dbReference type="NCBI Taxonomy" id="43667"/>
    <lineage>
        <taxon>Bacteria</taxon>
        <taxon>Bacillati</taxon>
        <taxon>Actinomycetota</taxon>
        <taxon>Actinomycetes</taxon>
        <taxon>Micrococcales</taxon>
        <taxon>Micrococcaceae</taxon>
        <taxon>Glutamicibacter</taxon>
    </lineage>
</organism>